<evidence type="ECO:0000256" key="1">
    <source>
        <dbReference type="ARBA" id="ARBA00000085"/>
    </source>
</evidence>
<dbReference type="InterPro" id="IPR050428">
    <property type="entry name" value="TCS_sensor_his_kinase"/>
</dbReference>
<dbReference type="PROSITE" id="PS50109">
    <property type="entry name" value="HIS_KIN"/>
    <property type="match status" value="1"/>
</dbReference>
<dbReference type="CDD" id="cd00075">
    <property type="entry name" value="HATPase"/>
    <property type="match status" value="1"/>
</dbReference>
<reference evidence="16 17" key="1">
    <citation type="submission" date="2018-09" db="EMBL/GenBank/DDBJ databases">
        <title>Marinorhizobium profundi gen. nov., sp. nov., isolated from a deep-sea sediment sample from the New Britain Trench and proposal of Marinorhizobiaceae fam. nov. in the order Rhizobiales of the class Alphaproteobacteria.</title>
        <authorList>
            <person name="Cao J."/>
        </authorList>
    </citation>
    <scope>NUCLEOTIDE SEQUENCE [LARGE SCALE GENOMIC DNA]</scope>
    <source>
        <strain evidence="16 17">WS11</strain>
    </source>
</reference>
<sequence>MRSIRTRLLTILIASTGLVWLLAVMWIYVSTQAEVERVLDARLTEAARMVNSLLAEQRIELALADDRESRPTEFQLQDPSYERQLSCQIWSLDGTLVGRSEHAPEDRLTDAGSGFSESVVDGETWRVYAIENPDLGVRVMVGDSLHVRDRLVGDVVKGLAIPAALILPFLAGVIWISVRRGMSPLNQMADSLSSRAASDLRPLPDDNLSKEIAPAIHALNGLFRRVEEAREREKIFTAFAAHELKTPLAGLKTQAQVALASQNGEVHENALRQIAAGVDRTSRLVRQLLDLAAVEGTDRAPHPAEGVPSDVVRRILADMPAAGERVGVEADDKAVARFDPVLLELALRNLIENALCHSEGKVVVRVRNARHNLEVVVEDEGFGIATDDLPRVFERFFRGRTQSQTGSGLGLAIAQEAIVRMGGTLTLRNRNPHGLAATISMPAQTAK</sequence>
<dbReference type="Pfam" id="PF08521">
    <property type="entry name" value="2CSK_N"/>
    <property type="match status" value="1"/>
</dbReference>
<dbReference type="InterPro" id="IPR036890">
    <property type="entry name" value="HATPase_C_sf"/>
</dbReference>
<evidence type="ECO:0000256" key="6">
    <source>
        <dbReference type="ARBA" id="ARBA00022692"/>
    </source>
</evidence>
<gene>
    <name evidence="16" type="ORF">D5400_16090</name>
</gene>
<dbReference type="Gene3D" id="3.30.565.10">
    <property type="entry name" value="Histidine kinase-like ATPase, C-terminal domain"/>
    <property type="match status" value="1"/>
</dbReference>
<dbReference type="Pfam" id="PF00512">
    <property type="entry name" value="HisKA"/>
    <property type="match status" value="1"/>
</dbReference>
<protein>
    <recommendedName>
        <fullName evidence="3">histidine kinase</fullName>
        <ecNumber evidence="3">2.7.13.3</ecNumber>
    </recommendedName>
</protein>
<accession>A0A3S9B6P4</accession>
<keyword evidence="17" id="KW-1185">Reference proteome</keyword>
<keyword evidence="8 16" id="KW-0418">Kinase</keyword>
<evidence type="ECO:0000256" key="3">
    <source>
        <dbReference type="ARBA" id="ARBA00012438"/>
    </source>
</evidence>
<evidence type="ECO:0000256" key="7">
    <source>
        <dbReference type="ARBA" id="ARBA00022741"/>
    </source>
</evidence>
<keyword evidence="9" id="KW-0067">ATP-binding</keyword>
<evidence type="ECO:0000259" key="15">
    <source>
        <dbReference type="PROSITE" id="PS50885"/>
    </source>
</evidence>
<dbReference type="PRINTS" id="PR00344">
    <property type="entry name" value="BCTRLSENSOR"/>
</dbReference>
<evidence type="ECO:0000256" key="13">
    <source>
        <dbReference type="SAM" id="Phobius"/>
    </source>
</evidence>
<evidence type="ECO:0000259" key="14">
    <source>
        <dbReference type="PROSITE" id="PS50109"/>
    </source>
</evidence>
<dbReference type="EC" id="2.7.13.3" evidence="3"/>
<dbReference type="InterPro" id="IPR003594">
    <property type="entry name" value="HATPase_dom"/>
</dbReference>
<evidence type="ECO:0000313" key="16">
    <source>
        <dbReference type="EMBL" id="AZN72587.1"/>
    </source>
</evidence>
<name>A0A3S9B6P4_9HYPH</name>
<dbReference type="PANTHER" id="PTHR45436">
    <property type="entry name" value="SENSOR HISTIDINE KINASE YKOH"/>
    <property type="match status" value="1"/>
</dbReference>
<comment type="subcellular location">
    <subcellularLocation>
        <location evidence="2">Membrane</location>
        <topology evidence="2">Multi-pass membrane protein</topology>
    </subcellularLocation>
</comment>
<keyword evidence="4" id="KW-0597">Phosphoprotein</keyword>
<evidence type="ECO:0000256" key="12">
    <source>
        <dbReference type="ARBA" id="ARBA00023136"/>
    </source>
</evidence>
<dbReference type="InterPro" id="IPR003661">
    <property type="entry name" value="HisK_dim/P_dom"/>
</dbReference>
<dbReference type="InterPro" id="IPR003660">
    <property type="entry name" value="HAMP_dom"/>
</dbReference>
<evidence type="ECO:0000256" key="5">
    <source>
        <dbReference type="ARBA" id="ARBA00022679"/>
    </source>
</evidence>
<evidence type="ECO:0000256" key="4">
    <source>
        <dbReference type="ARBA" id="ARBA00022553"/>
    </source>
</evidence>
<dbReference type="SUPFAM" id="SSF55874">
    <property type="entry name" value="ATPase domain of HSP90 chaperone/DNA topoisomerase II/histidine kinase"/>
    <property type="match status" value="1"/>
</dbReference>
<dbReference type="GO" id="GO:0005886">
    <property type="term" value="C:plasma membrane"/>
    <property type="evidence" value="ECO:0007669"/>
    <property type="project" value="TreeGrafter"/>
</dbReference>
<keyword evidence="7" id="KW-0547">Nucleotide-binding</keyword>
<evidence type="ECO:0000256" key="8">
    <source>
        <dbReference type="ARBA" id="ARBA00022777"/>
    </source>
</evidence>
<dbReference type="GO" id="GO:0005524">
    <property type="term" value="F:ATP binding"/>
    <property type="evidence" value="ECO:0007669"/>
    <property type="project" value="UniProtKB-KW"/>
</dbReference>
<dbReference type="InterPro" id="IPR004358">
    <property type="entry name" value="Sig_transdc_His_kin-like_C"/>
</dbReference>
<evidence type="ECO:0000313" key="17">
    <source>
        <dbReference type="Proteomes" id="UP000268192"/>
    </source>
</evidence>
<dbReference type="InterPro" id="IPR013727">
    <property type="entry name" value="2CSK_N"/>
</dbReference>
<dbReference type="EMBL" id="CP032509">
    <property type="protein sequence ID" value="AZN72587.1"/>
    <property type="molecule type" value="Genomic_DNA"/>
</dbReference>
<evidence type="ECO:0000256" key="11">
    <source>
        <dbReference type="ARBA" id="ARBA00023012"/>
    </source>
</evidence>
<dbReference type="Proteomes" id="UP000268192">
    <property type="component" value="Chromosome"/>
</dbReference>
<organism evidence="16 17">
    <name type="scientific">Georhizobium profundi</name>
    <dbReference type="NCBI Taxonomy" id="2341112"/>
    <lineage>
        <taxon>Bacteria</taxon>
        <taxon>Pseudomonadati</taxon>
        <taxon>Pseudomonadota</taxon>
        <taxon>Alphaproteobacteria</taxon>
        <taxon>Hyphomicrobiales</taxon>
        <taxon>Rhizobiaceae</taxon>
        <taxon>Georhizobium</taxon>
    </lineage>
</organism>
<dbReference type="RefSeq" id="WP_126010908.1">
    <property type="nucleotide sequence ID" value="NZ_CP032509.1"/>
</dbReference>
<dbReference type="InterPro" id="IPR005467">
    <property type="entry name" value="His_kinase_dom"/>
</dbReference>
<keyword evidence="6 13" id="KW-0812">Transmembrane</keyword>
<keyword evidence="12 13" id="KW-0472">Membrane</keyword>
<proteinExistence type="predicted"/>
<dbReference type="PANTHER" id="PTHR45436:SF14">
    <property type="entry name" value="SENSOR PROTEIN QSEC"/>
    <property type="match status" value="1"/>
</dbReference>
<keyword evidence="10 13" id="KW-1133">Transmembrane helix</keyword>
<dbReference type="SUPFAM" id="SSF47384">
    <property type="entry name" value="Homodimeric domain of signal transducing histidine kinase"/>
    <property type="match status" value="1"/>
</dbReference>
<feature type="domain" description="HAMP" evidence="15">
    <location>
        <begin position="179"/>
        <end position="231"/>
    </location>
</feature>
<feature type="domain" description="Histidine kinase" evidence="14">
    <location>
        <begin position="239"/>
        <end position="445"/>
    </location>
</feature>
<keyword evidence="11" id="KW-0902">Two-component regulatory system</keyword>
<comment type="catalytic activity">
    <reaction evidence="1">
        <text>ATP + protein L-histidine = ADP + protein N-phospho-L-histidine.</text>
        <dbReference type="EC" id="2.7.13.3"/>
    </reaction>
</comment>
<evidence type="ECO:0000256" key="9">
    <source>
        <dbReference type="ARBA" id="ARBA00022840"/>
    </source>
</evidence>
<dbReference type="InterPro" id="IPR036097">
    <property type="entry name" value="HisK_dim/P_sf"/>
</dbReference>
<evidence type="ECO:0000256" key="10">
    <source>
        <dbReference type="ARBA" id="ARBA00022989"/>
    </source>
</evidence>
<keyword evidence="5" id="KW-0808">Transferase</keyword>
<dbReference type="Gene3D" id="1.10.287.130">
    <property type="match status" value="1"/>
</dbReference>
<dbReference type="SMART" id="SM00388">
    <property type="entry name" value="HisKA"/>
    <property type="match status" value="1"/>
</dbReference>
<feature type="transmembrane region" description="Helical" evidence="13">
    <location>
        <begin position="7"/>
        <end position="29"/>
    </location>
</feature>
<evidence type="ECO:0000256" key="2">
    <source>
        <dbReference type="ARBA" id="ARBA00004141"/>
    </source>
</evidence>
<dbReference type="Pfam" id="PF02518">
    <property type="entry name" value="HATPase_c"/>
    <property type="match status" value="1"/>
</dbReference>
<dbReference type="PROSITE" id="PS50885">
    <property type="entry name" value="HAMP"/>
    <property type="match status" value="1"/>
</dbReference>
<dbReference type="SMART" id="SM00387">
    <property type="entry name" value="HATPase_c"/>
    <property type="match status" value="1"/>
</dbReference>
<dbReference type="OrthoDB" id="9809766at2"/>
<dbReference type="AlphaFoldDB" id="A0A3S9B6P4"/>
<feature type="transmembrane region" description="Helical" evidence="13">
    <location>
        <begin position="159"/>
        <end position="178"/>
    </location>
</feature>
<dbReference type="GO" id="GO:0000155">
    <property type="term" value="F:phosphorelay sensor kinase activity"/>
    <property type="evidence" value="ECO:0007669"/>
    <property type="project" value="InterPro"/>
</dbReference>
<dbReference type="CDD" id="cd00082">
    <property type="entry name" value="HisKA"/>
    <property type="match status" value="1"/>
</dbReference>
<dbReference type="KEGG" id="abaw:D5400_16090"/>